<dbReference type="KEGG" id="cvn:111130952"/>
<sequence>MPQLQTMWLSLFSFSCLLYIGFGLNCYECQSKDDTVCLDPFTEDRKDIVGDAECDEKATHCVKYKTVMHLLDSGFITGRAREIVVTSRFCLIKPGASDGCTAVEGDGSFYIECLCSTDNCNGGPSFLPSLWSLLTTCLVTLWLAWR</sequence>
<dbReference type="Pfam" id="PF17064">
    <property type="entry name" value="QVR"/>
    <property type="match status" value="1"/>
</dbReference>
<evidence type="ECO:0000256" key="1">
    <source>
        <dbReference type="ARBA" id="ARBA00022729"/>
    </source>
</evidence>
<dbReference type="InterPro" id="IPR031424">
    <property type="entry name" value="QVR-like"/>
</dbReference>
<dbReference type="GeneID" id="111130952"/>
<keyword evidence="1 3" id="KW-0732">Signal</keyword>
<evidence type="ECO:0000313" key="5">
    <source>
        <dbReference type="RefSeq" id="XP_022333962.1"/>
    </source>
</evidence>
<dbReference type="SUPFAM" id="SSF57302">
    <property type="entry name" value="Snake toxin-like"/>
    <property type="match status" value="1"/>
</dbReference>
<dbReference type="InterPro" id="IPR050975">
    <property type="entry name" value="Sleep_regulator"/>
</dbReference>
<dbReference type="RefSeq" id="XP_022333962.1">
    <property type="nucleotide sequence ID" value="XM_022478254.1"/>
</dbReference>
<accession>A0A8B8E0A5</accession>
<dbReference type="GO" id="GO:0030431">
    <property type="term" value="P:sleep"/>
    <property type="evidence" value="ECO:0007669"/>
    <property type="project" value="InterPro"/>
</dbReference>
<keyword evidence="2" id="KW-0325">Glycoprotein</keyword>
<dbReference type="PANTHER" id="PTHR33562">
    <property type="entry name" value="ATILLA, ISOFORM B-RELATED-RELATED"/>
    <property type="match status" value="1"/>
</dbReference>
<protein>
    <submittedName>
        <fullName evidence="5">Uncharacterized protein LOC111130952</fullName>
    </submittedName>
</protein>
<dbReference type="AlphaFoldDB" id="A0A8B8E0A5"/>
<feature type="chain" id="PRO_5034495710" evidence="3">
    <location>
        <begin position="24"/>
        <end position="146"/>
    </location>
</feature>
<gene>
    <name evidence="5" type="primary">LOC111130952</name>
</gene>
<reference evidence="5" key="2">
    <citation type="submission" date="2025-08" db="UniProtKB">
        <authorList>
            <consortium name="RefSeq"/>
        </authorList>
    </citation>
    <scope>IDENTIFICATION</scope>
    <source>
        <tissue evidence="5">Whole sample</tissue>
    </source>
</reference>
<dbReference type="InterPro" id="IPR045860">
    <property type="entry name" value="Snake_toxin-like_sf"/>
</dbReference>
<organism evidence="4 5">
    <name type="scientific">Crassostrea virginica</name>
    <name type="common">Eastern oyster</name>
    <dbReference type="NCBI Taxonomy" id="6565"/>
    <lineage>
        <taxon>Eukaryota</taxon>
        <taxon>Metazoa</taxon>
        <taxon>Spiralia</taxon>
        <taxon>Lophotrochozoa</taxon>
        <taxon>Mollusca</taxon>
        <taxon>Bivalvia</taxon>
        <taxon>Autobranchia</taxon>
        <taxon>Pteriomorphia</taxon>
        <taxon>Ostreida</taxon>
        <taxon>Ostreoidea</taxon>
        <taxon>Ostreidae</taxon>
        <taxon>Crassostrea</taxon>
    </lineage>
</organism>
<dbReference type="GO" id="GO:0032222">
    <property type="term" value="P:regulation of synaptic transmission, cholinergic"/>
    <property type="evidence" value="ECO:0007669"/>
    <property type="project" value="InterPro"/>
</dbReference>
<feature type="signal peptide" evidence="3">
    <location>
        <begin position="1"/>
        <end position="23"/>
    </location>
</feature>
<keyword evidence="4" id="KW-1185">Reference proteome</keyword>
<dbReference type="Proteomes" id="UP000694844">
    <property type="component" value="Chromosome 1"/>
</dbReference>
<reference evidence="4" key="1">
    <citation type="submission" date="2024-06" db="UniProtKB">
        <authorList>
            <consortium name="RefSeq"/>
        </authorList>
    </citation>
    <scope>NUCLEOTIDE SEQUENCE [LARGE SCALE GENOMIC DNA]</scope>
</reference>
<evidence type="ECO:0000256" key="3">
    <source>
        <dbReference type="SAM" id="SignalP"/>
    </source>
</evidence>
<dbReference type="OrthoDB" id="6420171at2759"/>
<name>A0A8B8E0A5_CRAVI</name>
<proteinExistence type="predicted"/>
<evidence type="ECO:0000256" key="2">
    <source>
        <dbReference type="ARBA" id="ARBA00023180"/>
    </source>
</evidence>
<evidence type="ECO:0000313" key="4">
    <source>
        <dbReference type="Proteomes" id="UP000694844"/>
    </source>
</evidence>